<keyword evidence="4" id="KW-1185">Reference proteome</keyword>
<evidence type="ECO:0000256" key="1">
    <source>
        <dbReference type="SAM" id="MobiDB-lite"/>
    </source>
</evidence>
<evidence type="ECO:0000313" key="3">
    <source>
        <dbReference type="EMBL" id="ORY46347.1"/>
    </source>
</evidence>
<organism evidence="3 4">
    <name type="scientific">Rhizoclosmatium globosum</name>
    <dbReference type="NCBI Taxonomy" id="329046"/>
    <lineage>
        <taxon>Eukaryota</taxon>
        <taxon>Fungi</taxon>
        <taxon>Fungi incertae sedis</taxon>
        <taxon>Chytridiomycota</taxon>
        <taxon>Chytridiomycota incertae sedis</taxon>
        <taxon>Chytridiomycetes</taxon>
        <taxon>Chytridiales</taxon>
        <taxon>Chytriomycetaceae</taxon>
        <taxon>Rhizoclosmatium</taxon>
    </lineage>
</organism>
<reference evidence="3 4" key="1">
    <citation type="submission" date="2016-07" db="EMBL/GenBank/DDBJ databases">
        <title>Pervasive Adenine N6-methylation of Active Genes in Fungi.</title>
        <authorList>
            <consortium name="DOE Joint Genome Institute"/>
            <person name="Mondo S.J."/>
            <person name="Dannebaum R.O."/>
            <person name="Kuo R.C."/>
            <person name="Labutti K."/>
            <person name="Haridas S."/>
            <person name="Kuo A."/>
            <person name="Salamov A."/>
            <person name="Ahrendt S.R."/>
            <person name="Lipzen A."/>
            <person name="Sullivan W."/>
            <person name="Andreopoulos W.B."/>
            <person name="Clum A."/>
            <person name="Lindquist E."/>
            <person name="Daum C."/>
            <person name="Ramamoorthy G.K."/>
            <person name="Gryganskyi A."/>
            <person name="Culley D."/>
            <person name="Magnuson J.K."/>
            <person name="James T.Y."/>
            <person name="O'Malley M.A."/>
            <person name="Stajich J.E."/>
            <person name="Spatafora J.W."/>
            <person name="Visel A."/>
            <person name="Grigoriev I.V."/>
        </authorList>
    </citation>
    <scope>NUCLEOTIDE SEQUENCE [LARGE SCALE GENOMIC DNA]</scope>
    <source>
        <strain evidence="3 4">JEL800</strain>
    </source>
</reference>
<evidence type="ECO:0008006" key="5">
    <source>
        <dbReference type="Google" id="ProtNLM"/>
    </source>
</evidence>
<evidence type="ECO:0000256" key="2">
    <source>
        <dbReference type="SAM" id="SignalP"/>
    </source>
</evidence>
<gene>
    <name evidence="3" type="ORF">BCR33DRAFT_849093</name>
</gene>
<protein>
    <recommendedName>
        <fullName evidence="5">Extracellular membrane protein CFEM domain-containing protein</fullName>
    </recommendedName>
</protein>
<sequence>MVVAMLLLVAAATSALPISPTSPFGSILSSLPSCAGDCVSADYGSALSFCTANARATSLDFSVWGDCFRANCGSGDAEAAIGLVTAKAADVVVKCDEIERGIFAVAAETSGVLTTLTNWAEVATESETVVDLPSVSASATTGTASARDQPQFTFTASPASVATSIAYVSLTQSSSSSGSSSDGSGLFPSKENSQYYPAVWTVALIASCSDVDAPCLPGLSCFTGLDVGSCLPAFPVSLPSLTQTIQIVPPIVTAPSKPSEPLVTSATSSVSATASTTAESDLASLLTQAPSCALSCLLNDSNALSHSDLISFCTSSLNQTQSSPLSTCLTSKCATSSESTESISFFTSHSSTILADCRLITSTSGAAAPIEPTQQSKDPHSSQTSDSSERIASTAIPGSNGGLSFPAKEHRKNLPRSKPEQVVNGLP</sequence>
<accession>A0A1Y2CHG0</accession>
<name>A0A1Y2CHG0_9FUNG</name>
<dbReference type="AlphaFoldDB" id="A0A1Y2CHG0"/>
<feature type="region of interest" description="Disordered" evidence="1">
    <location>
        <begin position="369"/>
        <end position="427"/>
    </location>
</feature>
<dbReference type="EMBL" id="MCGO01000016">
    <property type="protein sequence ID" value="ORY46347.1"/>
    <property type="molecule type" value="Genomic_DNA"/>
</dbReference>
<feature type="signal peptide" evidence="2">
    <location>
        <begin position="1"/>
        <end position="15"/>
    </location>
</feature>
<proteinExistence type="predicted"/>
<comment type="caution">
    <text evidence="3">The sequence shown here is derived from an EMBL/GenBank/DDBJ whole genome shotgun (WGS) entry which is preliminary data.</text>
</comment>
<keyword evidence="2" id="KW-0732">Signal</keyword>
<feature type="chain" id="PRO_5011988206" description="Extracellular membrane protein CFEM domain-containing protein" evidence="2">
    <location>
        <begin position="16"/>
        <end position="427"/>
    </location>
</feature>
<feature type="compositionally biased region" description="Polar residues" evidence="1">
    <location>
        <begin position="372"/>
        <end position="386"/>
    </location>
</feature>
<evidence type="ECO:0000313" key="4">
    <source>
        <dbReference type="Proteomes" id="UP000193642"/>
    </source>
</evidence>
<dbReference type="Proteomes" id="UP000193642">
    <property type="component" value="Unassembled WGS sequence"/>
</dbReference>